<dbReference type="Proteomes" id="UP000594638">
    <property type="component" value="Unassembled WGS sequence"/>
</dbReference>
<comment type="caution">
    <text evidence="1">The sequence shown here is derived from an EMBL/GenBank/DDBJ whole genome shotgun (WGS) entry which is preliminary data.</text>
</comment>
<evidence type="ECO:0000313" key="1">
    <source>
        <dbReference type="EMBL" id="CAA2965359.1"/>
    </source>
</evidence>
<dbReference type="Gramene" id="OE9A007650T1">
    <property type="protein sequence ID" value="OE9A007650C1"/>
    <property type="gene ID" value="OE9A007650"/>
</dbReference>
<evidence type="ECO:0000313" key="2">
    <source>
        <dbReference type="Proteomes" id="UP000594638"/>
    </source>
</evidence>
<accession>A0A8S0QIG5</accession>
<gene>
    <name evidence="1" type="ORF">OLEA9_A007650</name>
</gene>
<proteinExistence type="predicted"/>
<sequence length="169" mass="19024">MTIPISRKLSLNPQLNLILCLPRSKKFQQQQVNDLQNLVHKFNGSDVSDSNIDTYGKEMINLDKRSNLGDNNGESGGVIESETESTRKILVNGLFTFGDDGEEYTRLEMEMSRKMKGRMEKEKMAKGSIKVMQESSEPISVPFERPLLDKEVGNIKIKADGLNNELAVM</sequence>
<dbReference type="AlphaFoldDB" id="A0A8S0QIG5"/>
<organism evidence="1 2">
    <name type="scientific">Olea europaea subsp. europaea</name>
    <dbReference type="NCBI Taxonomy" id="158383"/>
    <lineage>
        <taxon>Eukaryota</taxon>
        <taxon>Viridiplantae</taxon>
        <taxon>Streptophyta</taxon>
        <taxon>Embryophyta</taxon>
        <taxon>Tracheophyta</taxon>
        <taxon>Spermatophyta</taxon>
        <taxon>Magnoliopsida</taxon>
        <taxon>eudicotyledons</taxon>
        <taxon>Gunneridae</taxon>
        <taxon>Pentapetalae</taxon>
        <taxon>asterids</taxon>
        <taxon>lamiids</taxon>
        <taxon>Lamiales</taxon>
        <taxon>Oleaceae</taxon>
        <taxon>Oleeae</taxon>
        <taxon>Olea</taxon>
    </lineage>
</organism>
<protein>
    <submittedName>
        <fullName evidence="1">Uncharacterized protein</fullName>
    </submittedName>
</protein>
<dbReference type="EMBL" id="CACTIH010001840">
    <property type="protein sequence ID" value="CAA2965359.1"/>
    <property type="molecule type" value="Genomic_DNA"/>
</dbReference>
<reference evidence="1 2" key="1">
    <citation type="submission" date="2019-12" db="EMBL/GenBank/DDBJ databases">
        <authorList>
            <person name="Alioto T."/>
            <person name="Alioto T."/>
            <person name="Gomez Garrido J."/>
        </authorList>
    </citation>
    <scope>NUCLEOTIDE SEQUENCE [LARGE SCALE GENOMIC DNA]</scope>
</reference>
<keyword evidence="2" id="KW-1185">Reference proteome</keyword>
<name>A0A8S0QIG5_OLEEU</name>